<keyword evidence="5" id="KW-1185">Reference proteome</keyword>
<dbReference type="OrthoDB" id="3393679at2"/>
<dbReference type="STRING" id="946078.GA0070622_2591"/>
<feature type="signal peptide" evidence="2">
    <location>
        <begin position="1"/>
        <end position="19"/>
    </location>
</feature>
<accession>A0A1A9B8X7</accession>
<dbReference type="InterPro" id="IPR056303">
    <property type="entry name" value="AMIN-like"/>
</dbReference>
<reference evidence="5" key="1">
    <citation type="submission" date="2016-06" db="EMBL/GenBank/DDBJ databases">
        <authorList>
            <person name="Varghese N."/>
            <person name="Submissions Spin"/>
        </authorList>
    </citation>
    <scope>NUCLEOTIDE SEQUENCE [LARGE SCALE GENOMIC DNA]</scope>
    <source>
        <strain evidence="5">DSM 45794</strain>
    </source>
</reference>
<evidence type="ECO:0000256" key="1">
    <source>
        <dbReference type="SAM" id="MobiDB-lite"/>
    </source>
</evidence>
<dbReference type="Proteomes" id="UP000199558">
    <property type="component" value="Unassembled WGS sequence"/>
</dbReference>
<gene>
    <name evidence="4" type="ORF">GA0070622_2591</name>
</gene>
<evidence type="ECO:0000256" key="2">
    <source>
        <dbReference type="SAM" id="SignalP"/>
    </source>
</evidence>
<dbReference type="EMBL" id="FLRH01000003">
    <property type="protein sequence ID" value="SBT65593.1"/>
    <property type="molecule type" value="Genomic_DNA"/>
</dbReference>
<feature type="domain" description="AMIN-like" evidence="3">
    <location>
        <begin position="102"/>
        <end position="233"/>
    </location>
</feature>
<evidence type="ECO:0000313" key="4">
    <source>
        <dbReference type="EMBL" id="SBT65593.1"/>
    </source>
</evidence>
<dbReference type="Pfam" id="PF24837">
    <property type="entry name" value="AMIN-like"/>
    <property type="match status" value="1"/>
</dbReference>
<protein>
    <recommendedName>
        <fullName evidence="3">AMIN-like domain-containing protein</fullName>
    </recommendedName>
</protein>
<evidence type="ECO:0000313" key="5">
    <source>
        <dbReference type="Proteomes" id="UP000199558"/>
    </source>
</evidence>
<dbReference type="PROSITE" id="PS51257">
    <property type="entry name" value="PROKAR_LIPOPROTEIN"/>
    <property type="match status" value="1"/>
</dbReference>
<name>A0A1A9B8X7_9ACTN</name>
<sequence length="235" mass="23744">MTPQRVPLLAGLVVLLAAACTSTGHDGATPAPPATSATAAPPVTTAAATPPAATTAPTATDPSATAGSWRVTWGWAVPGSPARVTHPVRVPVTPAPGEPLPVLVSVQTGDHPAEGFSRITFAFRGPTPSYQVGYVPQVVTEGRGAPVTLPGTAYLSVRFEPAQAHDARGGGTADVPPAAIGYPTLLGWAAAGDFEGHLSFGLGLRPPDGGRLPVRLGESTRPDGTHVVSVDVRRA</sequence>
<dbReference type="AlphaFoldDB" id="A0A1A9B8X7"/>
<feature type="region of interest" description="Disordered" evidence="1">
    <location>
        <begin position="24"/>
        <end position="65"/>
    </location>
</feature>
<feature type="compositionally biased region" description="Low complexity" evidence="1">
    <location>
        <begin position="34"/>
        <end position="65"/>
    </location>
</feature>
<keyword evidence="2" id="KW-0732">Signal</keyword>
<organism evidence="4 5">
    <name type="scientific">Micromonospora sediminicola</name>
    <dbReference type="NCBI Taxonomy" id="946078"/>
    <lineage>
        <taxon>Bacteria</taxon>
        <taxon>Bacillati</taxon>
        <taxon>Actinomycetota</taxon>
        <taxon>Actinomycetes</taxon>
        <taxon>Micromonosporales</taxon>
        <taxon>Micromonosporaceae</taxon>
        <taxon>Micromonospora</taxon>
    </lineage>
</organism>
<dbReference type="RefSeq" id="WP_091573518.1">
    <property type="nucleotide sequence ID" value="NZ_FLRH01000003.1"/>
</dbReference>
<proteinExistence type="predicted"/>
<evidence type="ECO:0000259" key="3">
    <source>
        <dbReference type="Pfam" id="PF24837"/>
    </source>
</evidence>
<feature type="chain" id="PRO_5039552858" description="AMIN-like domain-containing protein" evidence="2">
    <location>
        <begin position="20"/>
        <end position="235"/>
    </location>
</feature>